<dbReference type="InterPro" id="IPR010920">
    <property type="entry name" value="LSM_dom_sf"/>
</dbReference>
<evidence type="ECO:0000313" key="12">
    <source>
        <dbReference type="Proteomes" id="UP001560573"/>
    </source>
</evidence>
<dbReference type="InterPro" id="IPR045275">
    <property type="entry name" value="MscS_archaea/bacteria_type"/>
</dbReference>
<evidence type="ECO:0000313" key="11">
    <source>
        <dbReference type="EMBL" id="MEX6688608.1"/>
    </source>
</evidence>
<feature type="signal peptide" evidence="8">
    <location>
        <begin position="1"/>
        <end position="22"/>
    </location>
</feature>
<dbReference type="Pfam" id="PF00924">
    <property type="entry name" value="MS_channel_2nd"/>
    <property type="match status" value="1"/>
</dbReference>
<feature type="domain" description="Mechanosensitive ion channel MscS C-terminal" evidence="10">
    <location>
        <begin position="424"/>
        <end position="505"/>
    </location>
</feature>
<evidence type="ECO:0000256" key="8">
    <source>
        <dbReference type="SAM" id="SignalP"/>
    </source>
</evidence>
<evidence type="ECO:0000256" key="4">
    <source>
        <dbReference type="ARBA" id="ARBA00022692"/>
    </source>
</evidence>
<keyword evidence="4 7" id="KW-0812">Transmembrane</keyword>
<accession>A0ABV3ZJD6</accession>
<comment type="subcellular location">
    <subcellularLocation>
        <location evidence="1">Cell membrane</location>
        <topology evidence="1">Multi-pass membrane protein</topology>
    </subcellularLocation>
</comment>
<evidence type="ECO:0000256" key="5">
    <source>
        <dbReference type="ARBA" id="ARBA00022989"/>
    </source>
</evidence>
<comment type="caution">
    <text evidence="11">The sequence shown here is derived from an EMBL/GenBank/DDBJ whole genome shotgun (WGS) entry which is preliminary data.</text>
</comment>
<dbReference type="InterPro" id="IPR023408">
    <property type="entry name" value="MscS_beta-dom_sf"/>
</dbReference>
<keyword evidence="5 7" id="KW-1133">Transmembrane helix</keyword>
<dbReference type="RefSeq" id="WP_369330017.1">
    <property type="nucleotide sequence ID" value="NZ_JAULBC010000004.1"/>
</dbReference>
<keyword evidence="12" id="KW-1185">Reference proteome</keyword>
<dbReference type="InterPro" id="IPR011066">
    <property type="entry name" value="MscS_channel_C_sf"/>
</dbReference>
<evidence type="ECO:0000256" key="2">
    <source>
        <dbReference type="ARBA" id="ARBA00008017"/>
    </source>
</evidence>
<dbReference type="SUPFAM" id="SSF82689">
    <property type="entry name" value="Mechanosensitive channel protein MscS (YggB), C-terminal domain"/>
    <property type="match status" value="1"/>
</dbReference>
<feature type="transmembrane region" description="Helical" evidence="7">
    <location>
        <begin position="333"/>
        <end position="360"/>
    </location>
</feature>
<sequence length="545" mass="61205">MKNMFLLLAALCMYTTALTQVADSLHLDTTINKGKAIVFKNDTLFKVYTSLANITPEERATLIQYRLNRIAALDHFDQDKLTIVKDSAGMYNLAYDGAIIIYVSDKDAAANNISAERLAKNYQVIIRDKMLAYFAFKEPGSIAISAAEAIGIIVALILVIYIVNKLVKVLTRKYILQKPLPPVQLNKYQLISPQRYRAILLRLIGLLRWLFIIFVVYISLPLIFSLFPWTRSFADSLLDFVINPMISIVKSFVSYFPNMITILVIFLVTRYAVKLVRFFAEEITKGRLTIAGFYADWAMPTFNIIKALMYIFMFVAIFPYLPGANSKIFQGVSVFLGILFSIGSSSAIANVVAGIVITYMRPFKIGDRVKIGDVTGDVLEKNLLVTRIITIKNEEITMPNANILTGGTTNYSSLAKQQGLILHTTITIGYDAPWQQVQALLIKAAKATVGVKEDPSPFVLQTSLDDYYVSYQLNAYTEQPQIMQDLYSLLHQNIQDCFNEAGVEIMSPAYHSLRDGNTIAIPPDYRPEGYEPDHFTISSINNAKK</sequence>
<evidence type="ECO:0000256" key="6">
    <source>
        <dbReference type="ARBA" id="ARBA00023136"/>
    </source>
</evidence>
<evidence type="ECO:0000259" key="10">
    <source>
        <dbReference type="Pfam" id="PF21082"/>
    </source>
</evidence>
<keyword evidence="6 7" id="KW-0472">Membrane</keyword>
<dbReference type="Gene3D" id="3.30.70.100">
    <property type="match status" value="1"/>
</dbReference>
<name>A0ABV3ZJD6_9BACT</name>
<reference evidence="11 12" key="1">
    <citation type="submission" date="2023-07" db="EMBL/GenBank/DDBJ databases">
        <authorList>
            <person name="Lian W.-H."/>
        </authorList>
    </citation>
    <scope>NUCLEOTIDE SEQUENCE [LARGE SCALE GENOMIC DNA]</scope>
    <source>
        <strain evidence="11 12">SYSU DXS3180</strain>
    </source>
</reference>
<proteinExistence type="inferred from homology"/>
<keyword evidence="8" id="KW-0732">Signal</keyword>
<evidence type="ECO:0000256" key="7">
    <source>
        <dbReference type="SAM" id="Phobius"/>
    </source>
</evidence>
<feature type="transmembrane region" description="Helical" evidence="7">
    <location>
        <begin position="206"/>
        <end position="227"/>
    </location>
</feature>
<dbReference type="PANTHER" id="PTHR30221">
    <property type="entry name" value="SMALL-CONDUCTANCE MECHANOSENSITIVE CHANNEL"/>
    <property type="match status" value="1"/>
</dbReference>
<feature type="domain" description="Mechanosensitive ion channel MscS" evidence="9">
    <location>
        <begin position="347"/>
        <end position="412"/>
    </location>
</feature>
<evidence type="ECO:0000256" key="3">
    <source>
        <dbReference type="ARBA" id="ARBA00022475"/>
    </source>
</evidence>
<feature type="chain" id="PRO_5046318751" evidence="8">
    <location>
        <begin position="23"/>
        <end position="545"/>
    </location>
</feature>
<feature type="transmembrane region" description="Helical" evidence="7">
    <location>
        <begin position="142"/>
        <end position="163"/>
    </location>
</feature>
<feature type="transmembrane region" description="Helical" evidence="7">
    <location>
        <begin position="294"/>
        <end position="321"/>
    </location>
</feature>
<dbReference type="SUPFAM" id="SSF50182">
    <property type="entry name" value="Sm-like ribonucleoproteins"/>
    <property type="match status" value="1"/>
</dbReference>
<dbReference type="InterPro" id="IPR006685">
    <property type="entry name" value="MscS_channel_2nd"/>
</dbReference>
<comment type="similarity">
    <text evidence="2">Belongs to the MscS (TC 1.A.23) family.</text>
</comment>
<dbReference type="Gene3D" id="2.30.30.60">
    <property type="match status" value="1"/>
</dbReference>
<dbReference type="PANTHER" id="PTHR30221:SF18">
    <property type="entry name" value="SLL0590 PROTEIN"/>
    <property type="match status" value="1"/>
</dbReference>
<feature type="transmembrane region" description="Helical" evidence="7">
    <location>
        <begin position="252"/>
        <end position="273"/>
    </location>
</feature>
<dbReference type="EMBL" id="JAULBC010000004">
    <property type="protein sequence ID" value="MEX6688608.1"/>
    <property type="molecule type" value="Genomic_DNA"/>
</dbReference>
<organism evidence="11 12">
    <name type="scientific">Danxiaibacter flavus</name>
    <dbReference type="NCBI Taxonomy" id="3049108"/>
    <lineage>
        <taxon>Bacteria</taxon>
        <taxon>Pseudomonadati</taxon>
        <taxon>Bacteroidota</taxon>
        <taxon>Chitinophagia</taxon>
        <taxon>Chitinophagales</taxon>
        <taxon>Chitinophagaceae</taxon>
        <taxon>Danxiaibacter</taxon>
    </lineage>
</organism>
<evidence type="ECO:0000256" key="1">
    <source>
        <dbReference type="ARBA" id="ARBA00004651"/>
    </source>
</evidence>
<keyword evidence="3" id="KW-1003">Cell membrane</keyword>
<dbReference type="Proteomes" id="UP001560573">
    <property type="component" value="Unassembled WGS sequence"/>
</dbReference>
<dbReference type="InterPro" id="IPR049278">
    <property type="entry name" value="MS_channel_C"/>
</dbReference>
<evidence type="ECO:0000259" key="9">
    <source>
        <dbReference type="Pfam" id="PF00924"/>
    </source>
</evidence>
<protein>
    <submittedName>
        <fullName evidence="11">Mechanosensitive ion channel family protein</fullName>
    </submittedName>
</protein>
<dbReference type="Pfam" id="PF21082">
    <property type="entry name" value="MS_channel_3rd"/>
    <property type="match status" value="1"/>
</dbReference>
<gene>
    <name evidence="11" type="ORF">QTN47_13930</name>
</gene>